<evidence type="ECO:0000313" key="2">
    <source>
        <dbReference type="Proteomes" id="UP001056120"/>
    </source>
</evidence>
<dbReference type="Proteomes" id="UP001056120">
    <property type="component" value="Linkage Group LG24"/>
</dbReference>
<proteinExistence type="predicted"/>
<reference evidence="2" key="1">
    <citation type="journal article" date="2022" name="Mol. Ecol. Resour.">
        <title>The genomes of chicory, endive, great burdock and yacon provide insights into Asteraceae palaeo-polyploidization history and plant inulin production.</title>
        <authorList>
            <person name="Fan W."/>
            <person name="Wang S."/>
            <person name="Wang H."/>
            <person name="Wang A."/>
            <person name="Jiang F."/>
            <person name="Liu H."/>
            <person name="Zhao H."/>
            <person name="Xu D."/>
            <person name="Zhang Y."/>
        </authorList>
    </citation>
    <scope>NUCLEOTIDE SEQUENCE [LARGE SCALE GENOMIC DNA]</scope>
    <source>
        <strain evidence="2">cv. Yunnan</strain>
    </source>
</reference>
<keyword evidence="2" id="KW-1185">Reference proteome</keyword>
<name>A0ACB9AXJ3_9ASTR</name>
<reference evidence="1 2" key="2">
    <citation type="journal article" date="2022" name="Mol. Ecol. Resour.">
        <title>The genomes of chicory, endive, great burdock and yacon provide insights into Asteraceae paleo-polyploidization history and plant inulin production.</title>
        <authorList>
            <person name="Fan W."/>
            <person name="Wang S."/>
            <person name="Wang H."/>
            <person name="Wang A."/>
            <person name="Jiang F."/>
            <person name="Liu H."/>
            <person name="Zhao H."/>
            <person name="Xu D."/>
            <person name="Zhang Y."/>
        </authorList>
    </citation>
    <scope>NUCLEOTIDE SEQUENCE [LARGE SCALE GENOMIC DNA]</scope>
    <source>
        <strain evidence="2">cv. Yunnan</strain>
        <tissue evidence="1">Leaves</tissue>
    </source>
</reference>
<sequence length="173" mass="19175">MAEDLFNNSIEGLKKLLRTNTSLYEELAKEQHPKTRYAGVGAAIEYAVHHLKVENILVMGHSCCGGIKGLMSIPDDGTTSSDFIEDWVKICSTAKTKVKAEFKDLEFAEQCTKCEMEAVNVSLGNLLTYPFVEDAVMNKTLSLKGGYYNFVKATFEIWCLDHGVSPTLVVTPQ</sequence>
<evidence type="ECO:0000313" key="1">
    <source>
        <dbReference type="EMBL" id="KAI3714206.1"/>
    </source>
</evidence>
<dbReference type="EMBL" id="CM042041">
    <property type="protein sequence ID" value="KAI3714206.1"/>
    <property type="molecule type" value="Genomic_DNA"/>
</dbReference>
<protein>
    <submittedName>
        <fullName evidence="1">Uncharacterized protein</fullName>
    </submittedName>
</protein>
<gene>
    <name evidence="1" type="ORF">L1987_72802</name>
</gene>
<organism evidence="1 2">
    <name type="scientific">Smallanthus sonchifolius</name>
    <dbReference type="NCBI Taxonomy" id="185202"/>
    <lineage>
        <taxon>Eukaryota</taxon>
        <taxon>Viridiplantae</taxon>
        <taxon>Streptophyta</taxon>
        <taxon>Embryophyta</taxon>
        <taxon>Tracheophyta</taxon>
        <taxon>Spermatophyta</taxon>
        <taxon>Magnoliopsida</taxon>
        <taxon>eudicotyledons</taxon>
        <taxon>Gunneridae</taxon>
        <taxon>Pentapetalae</taxon>
        <taxon>asterids</taxon>
        <taxon>campanulids</taxon>
        <taxon>Asterales</taxon>
        <taxon>Asteraceae</taxon>
        <taxon>Asteroideae</taxon>
        <taxon>Heliantheae alliance</taxon>
        <taxon>Millerieae</taxon>
        <taxon>Smallanthus</taxon>
    </lineage>
</organism>
<accession>A0ACB9AXJ3</accession>
<comment type="caution">
    <text evidence="1">The sequence shown here is derived from an EMBL/GenBank/DDBJ whole genome shotgun (WGS) entry which is preliminary data.</text>
</comment>